<dbReference type="Pfam" id="PF13202">
    <property type="entry name" value="EF-hand_5"/>
    <property type="match status" value="3"/>
</dbReference>
<evidence type="ECO:0000256" key="2">
    <source>
        <dbReference type="SAM" id="SignalP"/>
    </source>
</evidence>
<organism evidence="4 5">
    <name type="scientific">Brevundimonas goettingensis</name>
    <dbReference type="NCBI Taxonomy" id="2774190"/>
    <lineage>
        <taxon>Bacteria</taxon>
        <taxon>Pseudomonadati</taxon>
        <taxon>Pseudomonadota</taxon>
        <taxon>Alphaproteobacteria</taxon>
        <taxon>Caulobacterales</taxon>
        <taxon>Caulobacteraceae</taxon>
        <taxon>Brevundimonas</taxon>
    </lineage>
</organism>
<gene>
    <name evidence="4" type="ORF">IFJ75_01830</name>
</gene>
<keyword evidence="2" id="KW-0732">Signal</keyword>
<protein>
    <submittedName>
        <fullName evidence="4">EF-hand domain-containing protein</fullName>
    </submittedName>
</protein>
<dbReference type="PROSITE" id="PS50222">
    <property type="entry name" value="EF_HAND_2"/>
    <property type="match status" value="1"/>
</dbReference>
<dbReference type="Gene3D" id="1.10.238.10">
    <property type="entry name" value="EF-hand"/>
    <property type="match status" value="2"/>
</dbReference>
<evidence type="ECO:0000259" key="3">
    <source>
        <dbReference type="PROSITE" id="PS50222"/>
    </source>
</evidence>
<dbReference type="KEGG" id="bgoe:IFJ75_01830"/>
<reference evidence="4" key="1">
    <citation type="submission" date="2020-09" db="EMBL/GenBank/DDBJ databases">
        <title>Brevundimonas sp. LVF2 isolated from a puddle in Goettingen, Germany.</title>
        <authorList>
            <person name="Friedrich I."/>
            <person name="Klassen A."/>
            <person name="Hannes N."/>
            <person name="Schneider D."/>
            <person name="Hertel R."/>
            <person name="Daniel R."/>
        </authorList>
    </citation>
    <scope>NUCLEOTIDE SEQUENCE</scope>
    <source>
        <strain evidence="4">LVF2</strain>
    </source>
</reference>
<feature type="region of interest" description="Disordered" evidence="1">
    <location>
        <begin position="129"/>
        <end position="162"/>
    </location>
</feature>
<dbReference type="Proteomes" id="UP000663918">
    <property type="component" value="Chromosome"/>
</dbReference>
<dbReference type="InterPro" id="IPR011992">
    <property type="entry name" value="EF-hand-dom_pair"/>
</dbReference>
<feature type="domain" description="EF-hand" evidence="3">
    <location>
        <begin position="99"/>
        <end position="134"/>
    </location>
</feature>
<dbReference type="AlphaFoldDB" id="A0A975C1D1"/>
<dbReference type="RefSeq" id="WP_225896939.1">
    <property type="nucleotide sequence ID" value="NZ_CP062222.1"/>
</dbReference>
<accession>A0A975C1D1</accession>
<keyword evidence="5" id="KW-1185">Reference proteome</keyword>
<feature type="signal peptide" evidence="2">
    <location>
        <begin position="1"/>
        <end position="21"/>
    </location>
</feature>
<dbReference type="PROSITE" id="PS00018">
    <property type="entry name" value="EF_HAND_1"/>
    <property type="match status" value="2"/>
</dbReference>
<feature type="compositionally biased region" description="Gly residues" evidence="1">
    <location>
        <begin position="132"/>
        <end position="156"/>
    </location>
</feature>
<evidence type="ECO:0000313" key="5">
    <source>
        <dbReference type="Proteomes" id="UP000663918"/>
    </source>
</evidence>
<name>A0A975C1D1_9CAUL</name>
<dbReference type="InterPro" id="IPR018247">
    <property type="entry name" value="EF_Hand_1_Ca_BS"/>
</dbReference>
<dbReference type="SUPFAM" id="SSF47473">
    <property type="entry name" value="EF-hand"/>
    <property type="match status" value="1"/>
</dbReference>
<evidence type="ECO:0000313" key="4">
    <source>
        <dbReference type="EMBL" id="QTC91700.1"/>
    </source>
</evidence>
<dbReference type="GO" id="GO:0005509">
    <property type="term" value="F:calcium ion binding"/>
    <property type="evidence" value="ECO:0007669"/>
    <property type="project" value="InterPro"/>
</dbReference>
<dbReference type="InterPro" id="IPR002048">
    <property type="entry name" value="EF_hand_dom"/>
</dbReference>
<sequence length="162" mass="16350">MIRLALAAAAVLAAAPFAASAQQGPGGGPMGGMAQMGPFTLAQMQERSDTRFHSLDANHDGSLTGAELTPPPTPGSMMSAGRGMERADANHDGTVTLDEYHAMTAAMFARLDANHDGTVTPEELQAMRGMMRPGGGQGGPGGPGGGMMPPSDGGGMQMPQGE</sequence>
<dbReference type="EMBL" id="CP062222">
    <property type="protein sequence ID" value="QTC91700.1"/>
    <property type="molecule type" value="Genomic_DNA"/>
</dbReference>
<proteinExistence type="predicted"/>
<evidence type="ECO:0000256" key="1">
    <source>
        <dbReference type="SAM" id="MobiDB-lite"/>
    </source>
</evidence>
<feature type="region of interest" description="Disordered" evidence="1">
    <location>
        <begin position="54"/>
        <end position="83"/>
    </location>
</feature>
<feature type="chain" id="PRO_5036962414" evidence="2">
    <location>
        <begin position="22"/>
        <end position="162"/>
    </location>
</feature>